<dbReference type="EMBL" id="SNSC02000020">
    <property type="protein sequence ID" value="TID15644.1"/>
    <property type="molecule type" value="Genomic_DNA"/>
</dbReference>
<protein>
    <submittedName>
        <fullName evidence="1">Uncharacterized protein</fullName>
    </submittedName>
</protein>
<organism evidence="1 2">
    <name type="scientific">Venturia nashicola</name>
    <dbReference type="NCBI Taxonomy" id="86259"/>
    <lineage>
        <taxon>Eukaryota</taxon>
        <taxon>Fungi</taxon>
        <taxon>Dikarya</taxon>
        <taxon>Ascomycota</taxon>
        <taxon>Pezizomycotina</taxon>
        <taxon>Dothideomycetes</taxon>
        <taxon>Pleosporomycetidae</taxon>
        <taxon>Venturiales</taxon>
        <taxon>Venturiaceae</taxon>
        <taxon>Venturia</taxon>
    </lineage>
</organism>
<sequence length="131" mass="15041">MCPLLSEKNFRFRFQRLLKTIMHQQLQLVHLENVNHSCLPRRFPSAIMETQILVRWMEIEKKEGGGQKVGRCAVSSGSQDSPLLLLIDNQGPGFFSGELFQDPGWRYFSINRGHGWTGCFSGRIYLVVKSL</sequence>
<comment type="caution">
    <text evidence="1">The sequence shown here is derived from an EMBL/GenBank/DDBJ whole genome shotgun (WGS) entry which is preliminary data.</text>
</comment>
<gene>
    <name evidence="1" type="ORF">E6O75_ATG07972</name>
</gene>
<reference evidence="1 2" key="1">
    <citation type="submission" date="2019-04" db="EMBL/GenBank/DDBJ databases">
        <title>High contiguity whole genome sequence and gene annotation resource for two Venturia nashicola isolates.</title>
        <authorList>
            <person name="Prokchorchik M."/>
            <person name="Won K."/>
            <person name="Lee Y."/>
            <person name="Choi E.D."/>
            <person name="Segonzac C."/>
            <person name="Sohn K.H."/>
        </authorList>
    </citation>
    <scope>NUCLEOTIDE SEQUENCE [LARGE SCALE GENOMIC DNA]</scope>
    <source>
        <strain evidence="1 2">PRI2</strain>
    </source>
</reference>
<proteinExistence type="predicted"/>
<accession>A0A4Z1NWD3</accession>
<name>A0A4Z1NWD3_9PEZI</name>
<keyword evidence="2" id="KW-1185">Reference proteome</keyword>
<evidence type="ECO:0000313" key="1">
    <source>
        <dbReference type="EMBL" id="TID15644.1"/>
    </source>
</evidence>
<dbReference type="AlphaFoldDB" id="A0A4Z1NWD3"/>
<dbReference type="Proteomes" id="UP000298493">
    <property type="component" value="Unassembled WGS sequence"/>
</dbReference>
<evidence type="ECO:0000313" key="2">
    <source>
        <dbReference type="Proteomes" id="UP000298493"/>
    </source>
</evidence>